<feature type="signal peptide" evidence="1">
    <location>
        <begin position="1"/>
        <end position="21"/>
    </location>
</feature>
<evidence type="ECO:0008006" key="4">
    <source>
        <dbReference type="Google" id="ProtNLM"/>
    </source>
</evidence>
<dbReference type="EMBL" id="CP011387">
    <property type="protein sequence ID" value="ANE42832.1"/>
    <property type="molecule type" value="Genomic_DNA"/>
</dbReference>
<dbReference type="KEGG" id="dpu:SU48_02610"/>
<dbReference type="AlphaFoldDB" id="A0A172T797"/>
<sequence>MPDIRRLAFLLTALVTPPALAPLALAQGTPAVTPPTTAPRAILFRLVENTAAITGTLDGPTAARRWTPGESLGPLARQQIEATVKATALGPTGKLGAATVGGRIETNDPCDWVRDTRYLTTVKTVFPAHALSAPWNPVPRPITALPLNSAPYLAIVAAELKKRGLTAAPRLVQLLRTDLDGNGRDDILMVAASDPVTFSDGVMSTLYAERAGQYSLVLVREALPGGVKTSVLGERIFKTAPAADAFPSVLTQRIGAVADLNGDGSMEVLVDDYVHEGEGTTVWQSRTGTGGMQKVLEWGCGV</sequence>
<evidence type="ECO:0000256" key="1">
    <source>
        <dbReference type="SAM" id="SignalP"/>
    </source>
</evidence>
<keyword evidence="1" id="KW-0732">Signal</keyword>
<dbReference type="OrthoDB" id="9814379at2"/>
<organism evidence="2 3">
    <name type="scientific">Deinococcus puniceus</name>
    <dbReference type="NCBI Taxonomy" id="1182568"/>
    <lineage>
        <taxon>Bacteria</taxon>
        <taxon>Thermotogati</taxon>
        <taxon>Deinococcota</taxon>
        <taxon>Deinococci</taxon>
        <taxon>Deinococcales</taxon>
        <taxon>Deinococcaceae</taxon>
        <taxon>Deinococcus</taxon>
    </lineage>
</organism>
<evidence type="ECO:0000313" key="3">
    <source>
        <dbReference type="Proteomes" id="UP000077363"/>
    </source>
</evidence>
<gene>
    <name evidence="2" type="ORF">SU48_02610</name>
</gene>
<keyword evidence="3" id="KW-1185">Reference proteome</keyword>
<proteinExistence type="predicted"/>
<dbReference type="RefSeq" id="WP_064013887.1">
    <property type="nucleotide sequence ID" value="NZ_CP011387.1"/>
</dbReference>
<evidence type="ECO:0000313" key="2">
    <source>
        <dbReference type="EMBL" id="ANE42832.1"/>
    </source>
</evidence>
<dbReference type="Proteomes" id="UP000077363">
    <property type="component" value="Chromosome"/>
</dbReference>
<reference evidence="2 3" key="1">
    <citation type="submission" date="2015-01" db="EMBL/GenBank/DDBJ databases">
        <title>Deinococcus puniceus/DY1/ whole genome sequencing.</title>
        <authorList>
            <person name="Kim M.K."/>
            <person name="Srinivasan S."/>
            <person name="Lee J.-J."/>
        </authorList>
    </citation>
    <scope>NUCLEOTIDE SEQUENCE [LARGE SCALE GENOMIC DNA]</scope>
    <source>
        <strain evidence="2 3">DY1</strain>
    </source>
</reference>
<feature type="chain" id="PRO_5008000446" description="VCBS repeat-containing protein" evidence="1">
    <location>
        <begin position="22"/>
        <end position="302"/>
    </location>
</feature>
<protein>
    <recommendedName>
        <fullName evidence="4">VCBS repeat-containing protein</fullName>
    </recommendedName>
</protein>
<dbReference type="SUPFAM" id="SSF69318">
    <property type="entry name" value="Integrin alpha N-terminal domain"/>
    <property type="match status" value="1"/>
</dbReference>
<name>A0A172T797_9DEIO</name>
<accession>A0A172T797</accession>
<dbReference type="InterPro" id="IPR028994">
    <property type="entry name" value="Integrin_alpha_N"/>
</dbReference>
<dbReference type="PATRIC" id="fig|1182568.3.peg.546"/>